<keyword evidence="2" id="KW-0808">Transferase</keyword>
<proteinExistence type="predicted"/>
<protein>
    <recommendedName>
        <fullName evidence="3">Glycosyl transferase family 3 domain-containing protein</fullName>
    </recommendedName>
</protein>
<feature type="non-terminal residue" evidence="4">
    <location>
        <position position="336"/>
    </location>
</feature>
<dbReference type="PANTHER" id="PTHR43285">
    <property type="entry name" value="ANTHRANILATE PHOSPHORIBOSYLTRANSFERASE"/>
    <property type="match status" value="1"/>
</dbReference>
<dbReference type="InterPro" id="IPR035902">
    <property type="entry name" value="Nuc_phospho_transferase"/>
</dbReference>
<comment type="caution">
    <text evidence="4">The sequence shown here is derived from an EMBL/GenBank/DDBJ whole genome shotgun (WGS) entry which is preliminary data.</text>
</comment>
<dbReference type="AlphaFoldDB" id="A0A2H0WJM7"/>
<accession>A0A2H0WJM7</accession>
<evidence type="ECO:0000313" key="4">
    <source>
        <dbReference type="EMBL" id="PIS12856.1"/>
    </source>
</evidence>
<dbReference type="GO" id="GO:0004048">
    <property type="term" value="F:anthranilate phosphoribosyltransferase activity"/>
    <property type="evidence" value="ECO:0007669"/>
    <property type="project" value="InterPro"/>
</dbReference>
<sequence length="336" mass="35863">MLDSLGEFLVAGEVIDKIRTVSPYPITPVDLGAIDSAVKSGTTLSFEQAFGGMLYVVSATNNFVRSLLFPNMPFEEAIAKGSYFLTLLAVKEAFIGLTYEEVSGLAAAGMVDIVYAPPLKEVTEFAGMGADRGWGTKKVKTINVSTLSSVVLASLGFVSMKHGSYGNTTCVGSTDVLEQFGACLCQNGPNEIKRLIETTGYWFNDAHSVKTLHYLSHLLMVETVNHVVGPMTAPVEKSTKLYKVMGVNHNVHPAVIARAYAQLHRVGCVNLGGVVVLGGVDAVPTPMEASDPSWFRDHCYLDELSPTATVVSFATGGTFLGVDVLVGSRPFGVSIR</sequence>
<gene>
    <name evidence="4" type="ORF">COT69_01810</name>
</gene>
<evidence type="ECO:0000256" key="1">
    <source>
        <dbReference type="ARBA" id="ARBA00022676"/>
    </source>
</evidence>
<dbReference type="Pfam" id="PF00591">
    <property type="entry name" value="Glycos_transf_3"/>
    <property type="match status" value="1"/>
</dbReference>
<dbReference type="InterPro" id="IPR000312">
    <property type="entry name" value="Glycosyl_Trfase_fam3"/>
</dbReference>
<dbReference type="GO" id="GO:0005829">
    <property type="term" value="C:cytosol"/>
    <property type="evidence" value="ECO:0007669"/>
    <property type="project" value="TreeGrafter"/>
</dbReference>
<dbReference type="Proteomes" id="UP000230787">
    <property type="component" value="Unassembled WGS sequence"/>
</dbReference>
<keyword evidence="1" id="KW-0328">Glycosyltransferase</keyword>
<evidence type="ECO:0000259" key="3">
    <source>
        <dbReference type="Pfam" id="PF00591"/>
    </source>
</evidence>
<dbReference type="EMBL" id="PEZN01000027">
    <property type="protein sequence ID" value="PIS12856.1"/>
    <property type="molecule type" value="Genomic_DNA"/>
</dbReference>
<evidence type="ECO:0000313" key="5">
    <source>
        <dbReference type="Proteomes" id="UP000230787"/>
    </source>
</evidence>
<feature type="domain" description="Glycosyl transferase family 3" evidence="3">
    <location>
        <begin position="135"/>
        <end position="265"/>
    </location>
</feature>
<dbReference type="Gene3D" id="3.40.1030.10">
    <property type="entry name" value="Nucleoside phosphorylase/phosphoribosyltransferase catalytic domain"/>
    <property type="match status" value="1"/>
</dbReference>
<dbReference type="InterPro" id="IPR005940">
    <property type="entry name" value="Anthranilate_Pribosyl_Tfrase"/>
</dbReference>
<dbReference type="SUPFAM" id="SSF52418">
    <property type="entry name" value="Nucleoside phosphorylase/phosphoribosyltransferase catalytic domain"/>
    <property type="match status" value="1"/>
</dbReference>
<dbReference type="GO" id="GO:0000162">
    <property type="term" value="P:L-tryptophan biosynthetic process"/>
    <property type="evidence" value="ECO:0007669"/>
    <property type="project" value="InterPro"/>
</dbReference>
<name>A0A2H0WJM7_UNCKA</name>
<reference evidence="5" key="1">
    <citation type="submission" date="2017-09" db="EMBL/GenBank/DDBJ databases">
        <title>Depth-based differentiation of microbial function through sediment-hosted aquifers and enrichment of novel symbionts in the deep terrestrial subsurface.</title>
        <authorList>
            <person name="Probst A.J."/>
            <person name="Ladd B."/>
            <person name="Jarett J.K."/>
            <person name="Geller-Mcgrath D.E."/>
            <person name="Sieber C.M.K."/>
            <person name="Emerson J.B."/>
            <person name="Anantharaman K."/>
            <person name="Thomas B.C."/>
            <person name="Malmstrom R."/>
            <person name="Stieglmeier M."/>
            <person name="Klingl A."/>
            <person name="Woyke T."/>
            <person name="Ryan C.M."/>
            <person name="Banfield J.F."/>
        </authorList>
    </citation>
    <scope>NUCLEOTIDE SEQUENCE [LARGE SCALE GENOMIC DNA]</scope>
</reference>
<organism evidence="4 5">
    <name type="scientific">candidate division WWE3 bacterium CG09_land_8_20_14_0_10_39_24</name>
    <dbReference type="NCBI Taxonomy" id="1975088"/>
    <lineage>
        <taxon>Bacteria</taxon>
        <taxon>Katanobacteria</taxon>
    </lineage>
</organism>
<dbReference type="PANTHER" id="PTHR43285:SF2">
    <property type="entry name" value="ANTHRANILATE PHOSPHORIBOSYLTRANSFERASE"/>
    <property type="match status" value="1"/>
</dbReference>
<evidence type="ECO:0000256" key="2">
    <source>
        <dbReference type="ARBA" id="ARBA00022679"/>
    </source>
</evidence>